<dbReference type="AlphaFoldDB" id="A0A1Y6CVB6"/>
<keyword evidence="2" id="KW-1185">Reference proteome</keyword>
<reference evidence="1 2" key="1">
    <citation type="submission" date="2016-12" db="EMBL/GenBank/DDBJ databases">
        <authorList>
            <person name="Song W.-J."/>
            <person name="Kurnit D.M."/>
        </authorList>
    </citation>
    <scope>NUCLEOTIDE SEQUENCE [LARGE SCALE GENOMIC DNA]</scope>
    <source>
        <strain evidence="1 2">175</strain>
    </source>
</reference>
<dbReference type="RefSeq" id="WP_085211289.1">
    <property type="nucleotide sequence ID" value="NZ_FXAM01000001.1"/>
</dbReference>
<organism evidence="1 2">
    <name type="scientific">Methylomagnum ishizawai</name>
    <dbReference type="NCBI Taxonomy" id="1760988"/>
    <lineage>
        <taxon>Bacteria</taxon>
        <taxon>Pseudomonadati</taxon>
        <taxon>Pseudomonadota</taxon>
        <taxon>Gammaproteobacteria</taxon>
        <taxon>Methylococcales</taxon>
        <taxon>Methylococcaceae</taxon>
        <taxon>Methylomagnum</taxon>
    </lineage>
</organism>
<sequence>MRAEGVFDETLITGMNLTEYFKDSVHTALVNQRVRAGEDTVYYVVNLLAYFTRAEKLFQRTEDGVVLQPLAQLYAEAAETPNPEERRHKLRRLGDIALLISGLFSASLNRKVVDVDYYIAMGGSAYGVLCGLDRGTARGRAFGAVFDELSRRFQVFVDVLAEVGERSHLKPGSDTLRLYELWLKTGSPRMAAKLRNQGIEPIQSLAGARFN</sequence>
<evidence type="ECO:0000313" key="1">
    <source>
        <dbReference type="EMBL" id="SMF94160.1"/>
    </source>
</evidence>
<evidence type="ECO:0000313" key="2">
    <source>
        <dbReference type="Proteomes" id="UP000192923"/>
    </source>
</evidence>
<dbReference type="Proteomes" id="UP000192923">
    <property type="component" value="Unassembled WGS sequence"/>
</dbReference>
<dbReference type="EMBL" id="FXAM01000001">
    <property type="protein sequence ID" value="SMF94160.1"/>
    <property type="molecule type" value="Genomic_DNA"/>
</dbReference>
<name>A0A1Y6CVB6_9GAMM</name>
<gene>
    <name evidence="1" type="ORF">SAMN02949497_1467</name>
</gene>
<proteinExistence type="predicted"/>
<dbReference type="STRING" id="1760988.SAMN02949497_1467"/>
<accession>A0A1Y6CVB6</accession>
<protein>
    <submittedName>
        <fullName evidence="1">Uncharacterized protein</fullName>
    </submittedName>
</protein>